<protein>
    <submittedName>
        <fullName evidence="2">Proline-rich receptor-like protein kinase PERK9</fullName>
    </submittedName>
</protein>
<organism evidence="2 3">
    <name type="scientific">Iris pallida</name>
    <name type="common">Sweet iris</name>
    <dbReference type="NCBI Taxonomy" id="29817"/>
    <lineage>
        <taxon>Eukaryota</taxon>
        <taxon>Viridiplantae</taxon>
        <taxon>Streptophyta</taxon>
        <taxon>Embryophyta</taxon>
        <taxon>Tracheophyta</taxon>
        <taxon>Spermatophyta</taxon>
        <taxon>Magnoliopsida</taxon>
        <taxon>Liliopsida</taxon>
        <taxon>Asparagales</taxon>
        <taxon>Iridaceae</taxon>
        <taxon>Iridoideae</taxon>
        <taxon>Irideae</taxon>
        <taxon>Iris</taxon>
    </lineage>
</organism>
<keyword evidence="2" id="KW-0675">Receptor</keyword>
<evidence type="ECO:0000313" key="3">
    <source>
        <dbReference type="Proteomes" id="UP001140949"/>
    </source>
</evidence>
<dbReference type="EMBL" id="JANAVB010031617">
    <property type="protein sequence ID" value="KAJ6811555.1"/>
    <property type="molecule type" value="Genomic_DNA"/>
</dbReference>
<accession>A0AAX6F6G7</accession>
<keyword evidence="2" id="KW-0418">Kinase</keyword>
<dbReference type="AlphaFoldDB" id="A0AAX6F6G7"/>
<comment type="caution">
    <text evidence="2">The sequence shown here is derived from an EMBL/GenBank/DDBJ whole genome shotgun (WGS) entry which is preliminary data.</text>
</comment>
<keyword evidence="3" id="KW-1185">Reference proteome</keyword>
<dbReference type="Proteomes" id="UP001140949">
    <property type="component" value="Unassembled WGS sequence"/>
</dbReference>
<dbReference type="GO" id="GO:0016301">
    <property type="term" value="F:kinase activity"/>
    <property type="evidence" value="ECO:0007669"/>
    <property type="project" value="UniProtKB-KW"/>
</dbReference>
<name>A0AAX6F6G7_IRIPA</name>
<keyword evidence="2" id="KW-0808">Transferase</keyword>
<reference evidence="2" key="2">
    <citation type="submission" date="2023-04" db="EMBL/GenBank/DDBJ databases">
        <authorList>
            <person name="Bruccoleri R.E."/>
            <person name="Oakeley E.J."/>
            <person name="Faust A.-M."/>
            <person name="Dessus-Babus S."/>
            <person name="Altorfer M."/>
            <person name="Burckhardt D."/>
            <person name="Oertli M."/>
            <person name="Naumann U."/>
            <person name="Petersen F."/>
            <person name="Wong J."/>
        </authorList>
    </citation>
    <scope>NUCLEOTIDE SEQUENCE</scope>
    <source>
        <strain evidence="2">GSM-AAB239-AS_SAM_17_03QT</strain>
        <tissue evidence="2">Leaf</tissue>
    </source>
</reference>
<proteinExistence type="predicted"/>
<sequence>MEASARFESLGQQRSERRRNGGGGDLGPGSTRLDLSTATAGRGKGVHSLSLSPPSPPFVGGRDIDGDVSDWWCWVCSGCSEAVFGGDGDLTMVDLGKIWVFWWSRRSYWVGPDLTDGGGSSHGRSDGMV</sequence>
<evidence type="ECO:0000313" key="2">
    <source>
        <dbReference type="EMBL" id="KAJ6811555.1"/>
    </source>
</evidence>
<reference evidence="2" key="1">
    <citation type="journal article" date="2023" name="GigaByte">
        <title>Genome assembly of the bearded iris, Iris pallida Lam.</title>
        <authorList>
            <person name="Bruccoleri R.E."/>
            <person name="Oakeley E.J."/>
            <person name="Faust A.M.E."/>
            <person name="Altorfer M."/>
            <person name="Dessus-Babus S."/>
            <person name="Burckhardt D."/>
            <person name="Oertli M."/>
            <person name="Naumann U."/>
            <person name="Petersen F."/>
            <person name="Wong J."/>
        </authorList>
    </citation>
    <scope>NUCLEOTIDE SEQUENCE</scope>
    <source>
        <strain evidence="2">GSM-AAB239-AS_SAM_17_03QT</strain>
    </source>
</reference>
<feature type="region of interest" description="Disordered" evidence="1">
    <location>
        <begin position="1"/>
        <end position="60"/>
    </location>
</feature>
<gene>
    <name evidence="2" type="ORF">M6B38_153250</name>
</gene>
<evidence type="ECO:0000256" key="1">
    <source>
        <dbReference type="SAM" id="MobiDB-lite"/>
    </source>
</evidence>